<dbReference type="EMBL" id="CM023475">
    <property type="protein sequence ID" value="KAH7945693.1"/>
    <property type="molecule type" value="Genomic_DNA"/>
</dbReference>
<keyword evidence="2" id="KW-1185">Reference proteome</keyword>
<gene>
    <name evidence="1" type="ORF">HPB49_014314</name>
</gene>
<evidence type="ECO:0000313" key="2">
    <source>
        <dbReference type="Proteomes" id="UP000821865"/>
    </source>
</evidence>
<organism evidence="1 2">
    <name type="scientific">Dermacentor silvarum</name>
    <name type="common">Tick</name>
    <dbReference type="NCBI Taxonomy" id="543639"/>
    <lineage>
        <taxon>Eukaryota</taxon>
        <taxon>Metazoa</taxon>
        <taxon>Ecdysozoa</taxon>
        <taxon>Arthropoda</taxon>
        <taxon>Chelicerata</taxon>
        <taxon>Arachnida</taxon>
        <taxon>Acari</taxon>
        <taxon>Parasitiformes</taxon>
        <taxon>Ixodida</taxon>
        <taxon>Ixodoidea</taxon>
        <taxon>Ixodidae</taxon>
        <taxon>Rhipicephalinae</taxon>
        <taxon>Dermacentor</taxon>
    </lineage>
</organism>
<evidence type="ECO:0000313" key="1">
    <source>
        <dbReference type="EMBL" id="KAH7945693.1"/>
    </source>
</evidence>
<reference evidence="1" key="1">
    <citation type="submission" date="2020-05" db="EMBL/GenBank/DDBJ databases">
        <title>Large-scale comparative analyses of tick genomes elucidate their genetic diversity and vector capacities.</title>
        <authorList>
            <person name="Jia N."/>
            <person name="Wang J."/>
            <person name="Shi W."/>
            <person name="Du L."/>
            <person name="Sun Y."/>
            <person name="Zhan W."/>
            <person name="Jiang J."/>
            <person name="Wang Q."/>
            <person name="Zhang B."/>
            <person name="Ji P."/>
            <person name="Sakyi L.B."/>
            <person name="Cui X."/>
            <person name="Yuan T."/>
            <person name="Jiang B."/>
            <person name="Yang W."/>
            <person name="Lam T.T.-Y."/>
            <person name="Chang Q."/>
            <person name="Ding S."/>
            <person name="Wang X."/>
            <person name="Zhu J."/>
            <person name="Ruan X."/>
            <person name="Zhao L."/>
            <person name="Wei J."/>
            <person name="Que T."/>
            <person name="Du C."/>
            <person name="Cheng J."/>
            <person name="Dai P."/>
            <person name="Han X."/>
            <person name="Huang E."/>
            <person name="Gao Y."/>
            <person name="Liu J."/>
            <person name="Shao H."/>
            <person name="Ye R."/>
            <person name="Li L."/>
            <person name="Wei W."/>
            <person name="Wang X."/>
            <person name="Wang C."/>
            <person name="Yang T."/>
            <person name="Huo Q."/>
            <person name="Li W."/>
            <person name="Guo W."/>
            <person name="Chen H."/>
            <person name="Zhou L."/>
            <person name="Ni X."/>
            <person name="Tian J."/>
            <person name="Zhou Y."/>
            <person name="Sheng Y."/>
            <person name="Liu T."/>
            <person name="Pan Y."/>
            <person name="Xia L."/>
            <person name="Li J."/>
            <person name="Zhao F."/>
            <person name="Cao W."/>
        </authorList>
    </citation>
    <scope>NUCLEOTIDE SEQUENCE</scope>
    <source>
        <strain evidence="1">Dsil-2018</strain>
    </source>
</reference>
<comment type="caution">
    <text evidence="1">The sequence shown here is derived from an EMBL/GenBank/DDBJ whole genome shotgun (WGS) entry which is preliminary data.</text>
</comment>
<proteinExistence type="predicted"/>
<accession>A0ACB8CL92</accession>
<name>A0ACB8CL92_DERSI</name>
<dbReference type="Proteomes" id="UP000821865">
    <property type="component" value="Chromosome 6"/>
</dbReference>
<protein>
    <submittedName>
        <fullName evidence="1">Uncharacterized protein</fullName>
    </submittedName>
</protein>
<sequence length="288" mass="32675">MDQERSREIERRLQEREAAKEDHARELERQAGECKLLELQLRVQELQQPSQAVTADSSDREASNQGFRSPHKLIPAFNEARDELDAYIHRFERVARVWPSEKLLGYFDHWQYLDKTEKTYDALRNKAVSSQFLRRCDQKLAIFRKDEGSKGLDSLAETADHYLEAQGLTNLARGREEKVYVKSGRQANEPSSGQAKPFCFICNKRGHKPSDCWSRTSGSKAATGWKGKKPGHGSEGFTKNPKDRNEASCSLSERGQPTEEDGRQEESTHAVNTEDRSSEKIGSGAEST</sequence>